<accession>A0A1D2VQK6</accession>
<dbReference type="GO" id="GO:0005763">
    <property type="term" value="C:mitochondrial small ribosomal subunit"/>
    <property type="evidence" value="ECO:0007669"/>
    <property type="project" value="TreeGrafter"/>
</dbReference>
<dbReference type="InParanoid" id="A0A1D2VQK6"/>
<name>A0A1D2VQK6_9ASCO</name>
<feature type="compositionally biased region" description="Polar residues" evidence="1">
    <location>
        <begin position="87"/>
        <end position="98"/>
    </location>
</feature>
<evidence type="ECO:0000313" key="3">
    <source>
        <dbReference type="Proteomes" id="UP000095038"/>
    </source>
</evidence>
<dbReference type="AlphaFoldDB" id="A0A1D2VQK6"/>
<dbReference type="OrthoDB" id="2501249at2759"/>
<keyword evidence="3" id="KW-1185">Reference proteome</keyword>
<sequence>MVVRNIETDILGQLFSKNTTRIGRKNDKKAQAKSTKPQNTNNNNENSDLDILTFIANASKNTKKQQAESKLKPKQNASKKTLDKKVSINQIDPNTSKPQVDESKFFLSASDMTSIQNDAAKFPMFGPIAGRTVRLTRAGDVGSAYSKLNSILRLSNIRELSRNQKVHYTRGETKRLDRSKRHRKLFKENFRKMINTVNTAVRRGY</sequence>
<evidence type="ECO:0000313" key="2">
    <source>
        <dbReference type="EMBL" id="ODV63893.1"/>
    </source>
</evidence>
<dbReference type="EMBL" id="KV454475">
    <property type="protein sequence ID" value="ODV63893.1"/>
    <property type="molecule type" value="Genomic_DNA"/>
</dbReference>
<feature type="region of interest" description="Disordered" evidence="1">
    <location>
        <begin position="62"/>
        <end position="99"/>
    </location>
</feature>
<dbReference type="FunCoup" id="A0A1D2VQK6">
    <property type="interactions" value="109"/>
</dbReference>
<dbReference type="GeneID" id="30965091"/>
<dbReference type="STRING" id="1344418.A0A1D2VQK6"/>
<dbReference type="Proteomes" id="UP000095038">
    <property type="component" value="Unassembled WGS sequence"/>
</dbReference>
<dbReference type="GO" id="GO:0003735">
    <property type="term" value="F:structural constituent of ribosome"/>
    <property type="evidence" value="ECO:0007669"/>
    <property type="project" value="TreeGrafter"/>
</dbReference>
<dbReference type="PANTHER" id="PTHR41237:SF1">
    <property type="entry name" value="SMALL RIBOSOMAL SUBUNIT PROTEIN BS21M"/>
    <property type="match status" value="1"/>
</dbReference>
<dbReference type="RefSeq" id="XP_020050200.1">
    <property type="nucleotide sequence ID" value="XM_020191455.1"/>
</dbReference>
<feature type="region of interest" description="Disordered" evidence="1">
    <location>
        <begin position="21"/>
        <end position="47"/>
    </location>
</feature>
<dbReference type="InterPro" id="IPR052837">
    <property type="entry name" value="Mitoribosomal_bS21"/>
</dbReference>
<organism evidence="2 3">
    <name type="scientific">Ascoidea rubescens DSM 1968</name>
    <dbReference type="NCBI Taxonomy" id="1344418"/>
    <lineage>
        <taxon>Eukaryota</taxon>
        <taxon>Fungi</taxon>
        <taxon>Dikarya</taxon>
        <taxon>Ascomycota</taxon>
        <taxon>Saccharomycotina</taxon>
        <taxon>Saccharomycetes</taxon>
        <taxon>Ascoideaceae</taxon>
        <taxon>Ascoidea</taxon>
    </lineage>
</organism>
<proteinExistence type="predicted"/>
<evidence type="ECO:0008006" key="4">
    <source>
        <dbReference type="Google" id="ProtNLM"/>
    </source>
</evidence>
<dbReference type="PANTHER" id="PTHR41237">
    <property type="entry name" value="37S RIBOSOMAL PROTEIN MRP21, MITOCHONDRIAL"/>
    <property type="match status" value="1"/>
</dbReference>
<gene>
    <name evidence="2" type="ORF">ASCRUDRAFT_67950</name>
</gene>
<evidence type="ECO:0000256" key="1">
    <source>
        <dbReference type="SAM" id="MobiDB-lite"/>
    </source>
</evidence>
<dbReference type="GO" id="GO:0070124">
    <property type="term" value="P:mitochondrial translational initiation"/>
    <property type="evidence" value="ECO:0007669"/>
    <property type="project" value="TreeGrafter"/>
</dbReference>
<reference evidence="3" key="1">
    <citation type="submission" date="2016-05" db="EMBL/GenBank/DDBJ databases">
        <title>Comparative genomics of biotechnologically important yeasts.</title>
        <authorList>
            <consortium name="DOE Joint Genome Institute"/>
            <person name="Riley R."/>
            <person name="Haridas S."/>
            <person name="Wolfe K.H."/>
            <person name="Lopes M.R."/>
            <person name="Hittinger C.T."/>
            <person name="Goker M."/>
            <person name="Salamov A."/>
            <person name="Wisecaver J."/>
            <person name="Long T.M."/>
            <person name="Aerts A.L."/>
            <person name="Barry K."/>
            <person name="Choi C."/>
            <person name="Clum A."/>
            <person name="Coughlan A.Y."/>
            <person name="Deshpande S."/>
            <person name="Douglass A.P."/>
            <person name="Hanson S.J."/>
            <person name="Klenk H.-P."/>
            <person name="Labutti K."/>
            <person name="Lapidus A."/>
            <person name="Lindquist E."/>
            <person name="Lipzen A."/>
            <person name="Meier-Kolthoff J.P."/>
            <person name="Ohm R.A."/>
            <person name="Otillar R.P."/>
            <person name="Pangilinan J."/>
            <person name="Peng Y."/>
            <person name="Rokas A."/>
            <person name="Rosa C.A."/>
            <person name="Scheuner C."/>
            <person name="Sibirny A.A."/>
            <person name="Slot J.C."/>
            <person name="Stielow J.B."/>
            <person name="Sun H."/>
            <person name="Kurtzman C.P."/>
            <person name="Blackwell M."/>
            <person name="Grigoriev I.V."/>
            <person name="Jeffries T.W."/>
        </authorList>
    </citation>
    <scope>NUCLEOTIDE SEQUENCE [LARGE SCALE GENOMIC DNA]</scope>
    <source>
        <strain evidence="3">DSM 1968</strain>
    </source>
</reference>
<protein>
    <recommendedName>
        <fullName evidence="4">Ribosomal protein S21</fullName>
    </recommendedName>
</protein>